<name>A0A381T2B7_9ZZZZ</name>
<dbReference type="InterPro" id="IPR041492">
    <property type="entry name" value="HAD_2"/>
</dbReference>
<gene>
    <name evidence="1" type="ORF">METZ01_LOCUS63204</name>
</gene>
<dbReference type="SFLD" id="SFLDS00003">
    <property type="entry name" value="Haloacid_Dehalogenase"/>
    <property type="match status" value="1"/>
</dbReference>
<sequence length="218" mass="25330">MGIKHIIWDWNGTLLDDLWLSIKAINIVLKRYSLPEITEEKYLDIFTFPVVDYYELLGFDFNKHPFEVVGTEFIEEYTRFQQKPQLHHGARKLMSEISNRGITQSLLSAARKKMLDTLMDHHNLLDYFTKVIGQNDHYAYGKTEAGREWVNELHYNAPEVLFVGDTIHDLDVANEIGADCVLLSHGHTSLKRLKKTGALVFTNFDSLQKWLIKKLDFS</sequence>
<proteinExistence type="predicted"/>
<dbReference type="Gene3D" id="3.40.50.1000">
    <property type="entry name" value="HAD superfamily/HAD-like"/>
    <property type="match status" value="1"/>
</dbReference>
<dbReference type="GO" id="GO:0008967">
    <property type="term" value="F:phosphoglycolate phosphatase activity"/>
    <property type="evidence" value="ECO:0007669"/>
    <property type="project" value="TreeGrafter"/>
</dbReference>
<dbReference type="SUPFAM" id="SSF56784">
    <property type="entry name" value="HAD-like"/>
    <property type="match status" value="1"/>
</dbReference>
<dbReference type="AlphaFoldDB" id="A0A381T2B7"/>
<dbReference type="PANTHER" id="PTHR43434:SF1">
    <property type="entry name" value="PHOSPHOGLYCOLATE PHOSPHATASE"/>
    <property type="match status" value="1"/>
</dbReference>
<dbReference type="InterPro" id="IPR023198">
    <property type="entry name" value="PGP-like_dom2"/>
</dbReference>
<dbReference type="InterPro" id="IPR036412">
    <property type="entry name" value="HAD-like_sf"/>
</dbReference>
<dbReference type="Gene3D" id="1.10.150.240">
    <property type="entry name" value="Putative phosphatase, domain 2"/>
    <property type="match status" value="1"/>
</dbReference>
<evidence type="ECO:0008006" key="2">
    <source>
        <dbReference type="Google" id="ProtNLM"/>
    </source>
</evidence>
<dbReference type="Pfam" id="PF13419">
    <property type="entry name" value="HAD_2"/>
    <property type="match status" value="1"/>
</dbReference>
<evidence type="ECO:0000313" key="1">
    <source>
        <dbReference type="EMBL" id="SVA10350.1"/>
    </source>
</evidence>
<organism evidence="1">
    <name type="scientific">marine metagenome</name>
    <dbReference type="NCBI Taxonomy" id="408172"/>
    <lineage>
        <taxon>unclassified sequences</taxon>
        <taxon>metagenomes</taxon>
        <taxon>ecological metagenomes</taxon>
    </lineage>
</organism>
<dbReference type="GO" id="GO:0005829">
    <property type="term" value="C:cytosol"/>
    <property type="evidence" value="ECO:0007669"/>
    <property type="project" value="TreeGrafter"/>
</dbReference>
<dbReference type="GO" id="GO:0006281">
    <property type="term" value="P:DNA repair"/>
    <property type="evidence" value="ECO:0007669"/>
    <property type="project" value="TreeGrafter"/>
</dbReference>
<dbReference type="InterPro" id="IPR050155">
    <property type="entry name" value="HAD-like_hydrolase_sf"/>
</dbReference>
<reference evidence="1" key="1">
    <citation type="submission" date="2018-05" db="EMBL/GenBank/DDBJ databases">
        <authorList>
            <person name="Lanie J.A."/>
            <person name="Ng W.-L."/>
            <person name="Kazmierczak K.M."/>
            <person name="Andrzejewski T.M."/>
            <person name="Davidsen T.M."/>
            <person name="Wayne K.J."/>
            <person name="Tettelin H."/>
            <person name="Glass J.I."/>
            <person name="Rusch D."/>
            <person name="Podicherti R."/>
            <person name="Tsui H.-C.T."/>
            <person name="Winkler M.E."/>
        </authorList>
    </citation>
    <scope>NUCLEOTIDE SEQUENCE</scope>
</reference>
<dbReference type="PANTHER" id="PTHR43434">
    <property type="entry name" value="PHOSPHOGLYCOLATE PHOSPHATASE"/>
    <property type="match status" value="1"/>
</dbReference>
<accession>A0A381T2B7</accession>
<protein>
    <recommendedName>
        <fullName evidence="2">Phosphatase</fullName>
    </recommendedName>
</protein>
<dbReference type="EMBL" id="UINC01003920">
    <property type="protein sequence ID" value="SVA10350.1"/>
    <property type="molecule type" value="Genomic_DNA"/>
</dbReference>
<dbReference type="SFLD" id="SFLDG01129">
    <property type="entry name" value="C1.5:_HAD__Beta-PGM__Phosphata"/>
    <property type="match status" value="1"/>
</dbReference>
<dbReference type="InterPro" id="IPR023214">
    <property type="entry name" value="HAD_sf"/>
</dbReference>